<feature type="domain" description="AMP-dependent synthetase/ligase" evidence="1">
    <location>
        <begin position="4"/>
        <end position="305"/>
    </location>
</feature>
<name>A0A381YC77_9ZZZZ</name>
<feature type="non-terminal residue" evidence="2">
    <location>
        <position position="365"/>
    </location>
</feature>
<gene>
    <name evidence="2" type="ORF">METZ01_LOCUS126997</name>
</gene>
<accession>A0A381YC77</accession>
<dbReference type="GO" id="GO:0031956">
    <property type="term" value="F:medium-chain fatty acid-CoA ligase activity"/>
    <property type="evidence" value="ECO:0007669"/>
    <property type="project" value="TreeGrafter"/>
</dbReference>
<dbReference type="PROSITE" id="PS00455">
    <property type="entry name" value="AMP_BINDING"/>
    <property type="match status" value="1"/>
</dbReference>
<dbReference type="Pfam" id="PF00501">
    <property type="entry name" value="AMP-binding"/>
    <property type="match status" value="1"/>
</dbReference>
<evidence type="ECO:0000259" key="1">
    <source>
        <dbReference type="Pfam" id="PF00501"/>
    </source>
</evidence>
<proteinExistence type="predicted"/>
<sequence length="365" mass="39940">MVATYSKALLKEGIQAQDRILIYLPSGVELVEIMLACFEIGAVAVPISLKLTEKERNAIIEKIQPQLIIANWEHKPALISLSFPLTPIEELPNASSGCSVITNNYKKNLEDVAAIILTSGTTGTPKAVQLSYGNFEASCNNWNNFLQFESADQFLCCLPLHHIGGLAVMLRALIFGFSVNLVSSFDAQLVLDTIIKFPVTIISLVPTMLKRILDLEGGLNAIKSLRWILLGGGPSPEYLLDLCIKEKLNIVKVYGMSETCSGTVGLKLLEEPHNKLYAGRPFPGAKLWTENDELHISGPMVMQAYVGEPETNGVHNSHDLGRVDADNLIFLDIRRKDLIISGGENVNPIEVEECLMNVEGISDAA</sequence>
<dbReference type="PANTHER" id="PTHR43201:SF32">
    <property type="entry name" value="2-SUCCINYLBENZOATE--COA LIGASE, CHLOROPLASTIC_PEROXISOMAL"/>
    <property type="match status" value="1"/>
</dbReference>
<dbReference type="PANTHER" id="PTHR43201">
    <property type="entry name" value="ACYL-COA SYNTHETASE"/>
    <property type="match status" value="1"/>
</dbReference>
<dbReference type="Gene3D" id="3.40.50.12780">
    <property type="entry name" value="N-terminal domain of ligase-like"/>
    <property type="match status" value="1"/>
</dbReference>
<protein>
    <recommendedName>
        <fullName evidence="1">AMP-dependent synthetase/ligase domain-containing protein</fullName>
    </recommendedName>
</protein>
<dbReference type="InterPro" id="IPR020845">
    <property type="entry name" value="AMP-binding_CS"/>
</dbReference>
<dbReference type="EMBL" id="UINC01017789">
    <property type="protein sequence ID" value="SVA74143.1"/>
    <property type="molecule type" value="Genomic_DNA"/>
</dbReference>
<evidence type="ECO:0000313" key="2">
    <source>
        <dbReference type="EMBL" id="SVA74143.1"/>
    </source>
</evidence>
<organism evidence="2">
    <name type="scientific">marine metagenome</name>
    <dbReference type="NCBI Taxonomy" id="408172"/>
    <lineage>
        <taxon>unclassified sequences</taxon>
        <taxon>metagenomes</taxon>
        <taxon>ecological metagenomes</taxon>
    </lineage>
</organism>
<dbReference type="SUPFAM" id="SSF56801">
    <property type="entry name" value="Acetyl-CoA synthetase-like"/>
    <property type="match status" value="1"/>
</dbReference>
<dbReference type="GO" id="GO:0006631">
    <property type="term" value="P:fatty acid metabolic process"/>
    <property type="evidence" value="ECO:0007669"/>
    <property type="project" value="TreeGrafter"/>
</dbReference>
<dbReference type="InterPro" id="IPR042099">
    <property type="entry name" value="ANL_N_sf"/>
</dbReference>
<dbReference type="AlphaFoldDB" id="A0A381YC77"/>
<reference evidence="2" key="1">
    <citation type="submission" date="2018-05" db="EMBL/GenBank/DDBJ databases">
        <authorList>
            <person name="Lanie J.A."/>
            <person name="Ng W.-L."/>
            <person name="Kazmierczak K.M."/>
            <person name="Andrzejewski T.M."/>
            <person name="Davidsen T.M."/>
            <person name="Wayne K.J."/>
            <person name="Tettelin H."/>
            <person name="Glass J.I."/>
            <person name="Rusch D."/>
            <person name="Podicherti R."/>
            <person name="Tsui H.-C.T."/>
            <person name="Winkler M.E."/>
        </authorList>
    </citation>
    <scope>NUCLEOTIDE SEQUENCE</scope>
</reference>
<dbReference type="InterPro" id="IPR000873">
    <property type="entry name" value="AMP-dep_synth/lig_dom"/>
</dbReference>